<reference evidence="2" key="1">
    <citation type="submission" date="2022-09" db="EMBL/GenBank/DDBJ databases">
        <title>Fusarium specimens isolated from Avocado Roots.</title>
        <authorList>
            <person name="Stajich J."/>
            <person name="Roper C."/>
            <person name="Heimlech-Rivalta G."/>
        </authorList>
    </citation>
    <scope>NUCLEOTIDE SEQUENCE</scope>
    <source>
        <strain evidence="2">CF00136</strain>
    </source>
</reference>
<keyword evidence="1" id="KW-0472">Membrane</keyword>
<evidence type="ECO:0000313" key="2">
    <source>
        <dbReference type="EMBL" id="KAJ4256887.1"/>
    </source>
</evidence>
<dbReference type="Proteomes" id="UP001152049">
    <property type="component" value="Unassembled WGS sequence"/>
</dbReference>
<keyword evidence="3" id="KW-1185">Reference proteome</keyword>
<protein>
    <submittedName>
        <fullName evidence="2">Uncharacterized protein</fullName>
    </submittedName>
</protein>
<dbReference type="PANTHER" id="PTHR47784:SF5">
    <property type="entry name" value="STEROL UPTAKE CONTROL PROTEIN 2"/>
    <property type="match status" value="1"/>
</dbReference>
<feature type="transmembrane region" description="Helical" evidence="1">
    <location>
        <begin position="133"/>
        <end position="150"/>
    </location>
</feature>
<name>A0A9W8RXL4_9HYPO</name>
<dbReference type="PANTHER" id="PTHR47784">
    <property type="entry name" value="STEROL UPTAKE CONTROL PROTEIN 2"/>
    <property type="match status" value="1"/>
</dbReference>
<keyword evidence="1" id="KW-1133">Transmembrane helix</keyword>
<keyword evidence="1" id="KW-0812">Transmembrane</keyword>
<dbReference type="EMBL" id="JAOQAZ010000018">
    <property type="protein sequence ID" value="KAJ4256887.1"/>
    <property type="molecule type" value="Genomic_DNA"/>
</dbReference>
<organism evidence="2 3">
    <name type="scientific">Fusarium torreyae</name>
    <dbReference type="NCBI Taxonomy" id="1237075"/>
    <lineage>
        <taxon>Eukaryota</taxon>
        <taxon>Fungi</taxon>
        <taxon>Dikarya</taxon>
        <taxon>Ascomycota</taxon>
        <taxon>Pezizomycotina</taxon>
        <taxon>Sordariomycetes</taxon>
        <taxon>Hypocreomycetidae</taxon>
        <taxon>Hypocreales</taxon>
        <taxon>Nectriaceae</taxon>
        <taxon>Fusarium</taxon>
    </lineage>
</organism>
<evidence type="ECO:0000256" key="1">
    <source>
        <dbReference type="SAM" id="Phobius"/>
    </source>
</evidence>
<accession>A0A9W8RXL4</accession>
<dbReference type="GO" id="GO:0001228">
    <property type="term" value="F:DNA-binding transcription activator activity, RNA polymerase II-specific"/>
    <property type="evidence" value="ECO:0007669"/>
    <property type="project" value="TreeGrafter"/>
</dbReference>
<dbReference type="OrthoDB" id="5295362at2759"/>
<feature type="transmembrane region" description="Helical" evidence="1">
    <location>
        <begin position="95"/>
        <end position="113"/>
    </location>
</feature>
<gene>
    <name evidence="2" type="ORF">NW762_008983</name>
</gene>
<dbReference type="InterPro" id="IPR053157">
    <property type="entry name" value="Sterol_Uptake_Regulator"/>
</dbReference>
<dbReference type="AlphaFoldDB" id="A0A9W8RXL4"/>
<evidence type="ECO:0000313" key="3">
    <source>
        <dbReference type="Proteomes" id="UP001152049"/>
    </source>
</evidence>
<comment type="caution">
    <text evidence="2">The sequence shown here is derived from an EMBL/GenBank/DDBJ whole genome shotgun (WGS) entry which is preliminary data.</text>
</comment>
<proteinExistence type="predicted"/>
<sequence length="185" mass="21436">MVEMVTLLRGMRTALDPLLTRMSDSEFSPLIYGIRLATAEELSKEWLPSFENTYLPNDTFKALRCLQEFQSMDLPHSCLEDYQTAAVRLEYAAKLIALAGYNAESGVVLGWLFQLSERLLPDIEAQKSHALVLMAYFAVFLLSLETNFWYSRGWARQIFEQVESKLGEDAHFREVLRWPRKQFLN</sequence>